<gene>
    <name evidence="3" type="ORF">ElyMa_003586300</name>
</gene>
<dbReference type="Pfam" id="PF00078">
    <property type="entry name" value="RVT_1"/>
    <property type="match status" value="1"/>
</dbReference>
<evidence type="ECO:0000313" key="4">
    <source>
        <dbReference type="Proteomes" id="UP000762676"/>
    </source>
</evidence>
<proteinExistence type="predicted"/>
<dbReference type="Pfam" id="PF03372">
    <property type="entry name" value="Exo_endo_phos"/>
    <property type="match status" value="1"/>
</dbReference>
<sequence length="489" mass="56276">MLKPYETGKTAQVISEMQKYRLNILGISEVRWNGANNDVAPTVEVMYYSCRDDGFYRGGVALIFDRKTNKSLMEWEPINHRIIRARLYSRFAKLTIVQCYAPTEDAADDEKDEFYSKLQEVLTYIPKHDITVVMGDLNAKVGSDNTGFEEYMGKPGLGCNNWRGINLQSVPGKIFCRVILYRIKSSVDQALREEQAGFREGRSCVDQIFILRTIIEQSIEWNSSTYINFIDFEKAFDSVQHKTLWKILQAYGIPHKIINILSDMYANNQCCVRHGGQQSDWFAVKSEVRQGCIISPLLFLIAIDWVMKRATNQQPRGITWKAFNHLEDEDFTDDIALLSHSQKDMHEKTRCVETTARSTALNLKISHSKSKVMKINTKSNSDVLIDGKSVENVTDFKYLGSYLTADEEVKKRRLRWLGHVLRMSKSRHPRGIHKEQERKEDHRVPGGEQWKVKEWSQGSHGTSSIGSPRKDVNGESLWVPYALKRTMDN</sequence>
<feature type="compositionally biased region" description="Basic and acidic residues" evidence="1">
    <location>
        <begin position="432"/>
        <end position="454"/>
    </location>
</feature>
<feature type="domain" description="Reverse transcriptase" evidence="2">
    <location>
        <begin position="44"/>
        <end position="421"/>
    </location>
</feature>
<reference evidence="3 4" key="1">
    <citation type="journal article" date="2021" name="Elife">
        <title>Chloroplast acquisition without the gene transfer in kleptoplastic sea slugs, Plakobranchus ocellatus.</title>
        <authorList>
            <person name="Maeda T."/>
            <person name="Takahashi S."/>
            <person name="Yoshida T."/>
            <person name="Shimamura S."/>
            <person name="Takaki Y."/>
            <person name="Nagai Y."/>
            <person name="Toyoda A."/>
            <person name="Suzuki Y."/>
            <person name="Arimoto A."/>
            <person name="Ishii H."/>
            <person name="Satoh N."/>
            <person name="Nishiyama T."/>
            <person name="Hasebe M."/>
            <person name="Maruyama T."/>
            <person name="Minagawa J."/>
            <person name="Obokata J."/>
            <person name="Shigenobu S."/>
        </authorList>
    </citation>
    <scope>NUCLEOTIDE SEQUENCE [LARGE SCALE GENOMIC DNA]</scope>
</reference>
<dbReference type="CDD" id="cd09076">
    <property type="entry name" value="L1-EN"/>
    <property type="match status" value="1"/>
</dbReference>
<organism evidence="3 4">
    <name type="scientific">Elysia marginata</name>
    <dbReference type="NCBI Taxonomy" id="1093978"/>
    <lineage>
        <taxon>Eukaryota</taxon>
        <taxon>Metazoa</taxon>
        <taxon>Spiralia</taxon>
        <taxon>Lophotrochozoa</taxon>
        <taxon>Mollusca</taxon>
        <taxon>Gastropoda</taxon>
        <taxon>Heterobranchia</taxon>
        <taxon>Euthyneura</taxon>
        <taxon>Panpulmonata</taxon>
        <taxon>Sacoglossa</taxon>
        <taxon>Placobranchoidea</taxon>
        <taxon>Plakobranchidae</taxon>
        <taxon>Elysia</taxon>
    </lineage>
</organism>
<dbReference type="SUPFAM" id="SSF56672">
    <property type="entry name" value="DNA/RNA polymerases"/>
    <property type="match status" value="1"/>
</dbReference>
<dbReference type="PROSITE" id="PS50878">
    <property type="entry name" value="RT_POL"/>
    <property type="match status" value="1"/>
</dbReference>
<dbReference type="InterPro" id="IPR005135">
    <property type="entry name" value="Endo/exonuclease/phosphatase"/>
</dbReference>
<evidence type="ECO:0000256" key="1">
    <source>
        <dbReference type="SAM" id="MobiDB-lite"/>
    </source>
</evidence>
<dbReference type="CDD" id="cd01650">
    <property type="entry name" value="RT_nLTR_like"/>
    <property type="match status" value="1"/>
</dbReference>
<dbReference type="SUPFAM" id="SSF56219">
    <property type="entry name" value="DNase I-like"/>
    <property type="match status" value="1"/>
</dbReference>
<dbReference type="PANTHER" id="PTHR47027:SF25">
    <property type="entry name" value="REVERSE TRANSCRIPTASE DOMAIN-CONTAINING PROTEIN"/>
    <property type="match status" value="1"/>
</dbReference>
<dbReference type="PANTHER" id="PTHR47027">
    <property type="entry name" value="REVERSE TRANSCRIPTASE DOMAIN-CONTAINING PROTEIN"/>
    <property type="match status" value="1"/>
</dbReference>
<comment type="caution">
    <text evidence="3">The sequence shown here is derived from an EMBL/GenBank/DDBJ whole genome shotgun (WGS) entry which is preliminary data.</text>
</comment>
<evidence type="ECO:0000313" key="3">
    <source>
        <dbReference type="EMBL" id="GFR62637.1"/>
    </source>
</evidence>
<dbReference type="EMBL" id="BMAT01007350">
    <property type="protein sequence ID" value="GFR62637.1"/>
    <property type="molecule type" value="Genomic_DNA"/>
</dbReference>
<dbReference type="Proteomes" id="UP000762676">
    <property type="component" value="Unassembled WGS sequence"/>
</dbReference>
<accession>A0AAV4ENQ4</accession>
<dbReference type="InterPro" id="IPR036691">
    <property type="entry name" value="Endo/exonu/phosph_ase_sf"/>
</dbReference>
<dbReference type="Gene3D" id="3.60.10.10">
    <property type="entry name" value="Endonuclease/exonuclease/phosphatase"/>
    <property type="match status" value="1"/>
</dbReference>
<feature type="region of interest" description="Disordered" evidence="1">
    <location>
        <begin position="427"/>
        <end position="473"/>
    </location>
</feature>
<feature type="compositionally biased region" description="Polar residues" evidence="1">
    <location>
        <begin position="456"/>
        <end position="466"/>
    </location>
</feature>
<dbReference type="InterPro" id="IPR000477">
    <property type="entry name" value="RT_dom"/>
</dbReference>
<name>A0AAV4ENQ4_9GAST</name>
<dbReference type="InterPro" id="IPR043502">
    <property type="entry name" value="DNA/RNA_pol_sf"/>
</dbReference>
<dbReference type="AlphaFoldDB" id="A0AAV4ENQ4"/>
<keyword evidence="4" id="KW-1185">Reference proteome</keyword>
<protein>
    <submittedName>
        <fullName evidence="3">Retrovirus-related Pol polyprotein from type-1 retrotransposable element R2</fullName>
    </submittedName>
</protein>
<evidence type="ECO:0000259" key="2">
    <source>
        <dbReference type="PROSITE" id="PS50878"/>
    </source>
</evidence>
<dbReference type="GO" id="GO:0003824">
    <property type="term" value="F:catalytic activity"/>
    <property type="evidence" value="ECO:0007669"/>
    <property type="project" value="InterPro"/>
</dbReference>